<gene>
    <name evidence="2" type="ORF">DU478_19285</name>
</gene>
<organism evidence="2 3">
    <name type="scientific">Thalassococcus profundi</name>
    <dbReference type="NCBI Taxonomy" id="2282382"/>
    <lineage>
        <taxon>Bacteria</taxon>
        <taxon>Pseudomonadati</taxon>
        <taxon>Pseudomonadota</taxon>
        <taxon>Alphaproteobacteria</taxon>
        <taxon>Rhodobacterales</taxon>
        <taxon>Roseobacteraceae</taxon>
        <taxon>Thalassococcus</taxon>
    </lineage>
</organism>
<evidence type="ECO:0000313" key="3">
    <source>
        <dbReference type="Proteomes" id="UP000253977"/>
    </source>
</evidence>
<dbReference type="OrthoDB" id="4212451at2"/>
<dbReference type="AlphaFoldDB" id="A0A369TGS8"/>
<dbReference type="RefSeq" id="WP_065331796.1">
    <property type="nucleotide sequence ID" value="NZ_QPMK01000020.1"/>
</dbReference>
<name>A0A369TGS8_9RHOB</name>
<keyword evidence="3" id="KW-1185">Reference proteome</keyword>
<dbReference type="InterPro" id="IPR057253">
    <property type="entry name" value="CoiA-like_N"/>
</dbReference>
<reference evidence="2 3" key="1">
    <citation type="submission" date="2018-07" db="EMBL/GenBank/DDBJ databases">
        <title>Thalassococcus profundi sp. nov., a marine bacterium isolated from deep seawater of Okinawa Trough.</title>
        <authorList>
            <person name="Yu M."/>
        </authorList>
    </citation>
    <scope>NUCLEOTIDE SEQUENCE [LARGE SCALE GENOMIC DNA]</scope>
    <source>
        <strain evidence="2 3">WRAS1</strain>
    </source>
</reference>
<evidence type="ECO:0000259" key="1">
    <source>
        <dbReference type="Pfam" id="PF25164"/>
    </source>
</evidence>
<dbReference type="Proteomes" id="UP000253977">
    <property type="component" value="Unassembled WGS sequence"/>
</dbReference>
<evidence type="ECO:0000313" key="2">
    <source>
        <dbReference type="EMBL" id="RDD64559.1"/>
    </source>
</evidence>
<feature type="domain" description="Competence protein CoiA-like N-terminal" evidence="1">
    <location>
        <begin position="20"/>
        <end position="49"/>
    </location>
</feature>
<accession>A0A369TGS8</accession>
<dbReference type="EMBL" id="QPMK01000020">
    <property type="protein sequence ID" value="RDD64559.1"/>
    <property type="molecule type" value="Genomic_DNA"/>
</dbReference>
<dbReference type="Pfam" id="PF25164">
    <property type="entry name" value="CoiA_N"/>
    <property type="match status" value="1"/>
</dbReference>
<proteinExistence type="predicted"/>
<protein>
    <recommendedName>
        <fullName evidence="1">Competence protein CoiA-like N-terminal domain-containing protein</fullName>
    </recommendedName>
</protein>
<comment type="caution">
    <text evidence="2">The sequence shown here is derived from an EMBL/GenBank/DDBJ whole genome shotgun (WGS) entry which is preliminary data.</text>
</comment>
<sequence length="233" mass="27421">MRFALDDDKRVEATPGAKGRCLGCGAELIARCGTKKVWHWAHKGQRHCDHWWENETEWHRDWKSQFPTDWQEIAARDEHGELHIADIKTSKGLVVEFQHSYIKPVEARTRTKFHNPMFWIVDGTRRKTDRTQFVAAQEDGMKHPTKDGLVEQLWVYDSRLLKEWVHVGVIVAFDFGEDTVWLLRRVKGDWAYGFAYPKRSLVENILKGTPIPDVLFGKPVRQTVPYRRRRARF</sequence>